<dbReference type="SUPFAM" id="SSF56300">
    <property type="entry name" value="Metallo-dependent phosphatases"/>
    <property type="match status" value="1"/>
</dbReference>
<dbReference type="Gene3D" id="3.60.21.10">
    <property type="match status" value="1"/>
</dbReference>
<keyword evidence="2" id="KW-0812">Transmembrane</keyword>
<organism evidence="4 5">
    <name type="scientific">Paenibacillus tianjinensis</name>
    <dbReference type="NCBI Taxonomy" id="2810347"/>
    <lineage>
        <taxon>Bacteria</taxon>
        <taxon>Bacillati</taxon>
        <taxon>Bacillota</taxon>
        <taxon>Bacilli</taxon>
        <taxon>Bacillales</taxon>
        <taxon>Paenibacillaceae</taxon>
        <taxon>Paenibacillus</taxon>
    </lineage>
</organism>
<proteinExistence type="predicted"/>
<accession>A0ABX7LB65</accession>
<dbReference type="EMBL" id="CP070969">
    <property type="protein sequence ID" value="QSF44269.1"/>
    <property type="molecule type" value="Genomic_DNA"/>
</dbReference>
<evidence type="ECO:0000256" key="1">
    <source>
        <dbReference type="SAM" id="MobiDB-lite"/>
    </source>
</evidence>
<evidence type="ECO:0000313" key="5">
    <source>
        <dbReference type="Proteomes" id="UP000663452"/>
    </source>
</evidence>
<keyword evidence="2" id="KW-0472">Membrane</keyword>
<keyword evidence="5" id="KW-1185">Reference proteome</keyword>
<dbReference type="CDD" id="cd07385">
    <property type="entry name" value="MPP_YkuE_C"/>
    <property type="match status" value="1"/>
</dbReference>
<protein>
    <submittedName>
        <fullName evidence="4">Metallophosphoesterase</fullName>
    </submittedName>
</protein>
<reference evidence="4 5" key="1">
    <citation type="submission" date="2021-02" db="EMBL/GenBank/DDBJ databases">
        <title>Paenibacillus tianjinensis sp. nov.</title>
        <authorList>
            <person name="Liu H."/>
        </authorList>
    </citation>
    <scope>NUCLEOTIDE SEQUENCE [LARGE SCALE GENOMIC DNA]</scope>
    <source>
        <strain evidence="4 5">TB2019</strain>
    </source>
</reference>
<feature type="domain" description="Calcineurin-like phosphoesterase" evidence="3">
    <location>
        <begin position="86"/>
        <end position="247"/>
    </location>
</feature>
<feature type="region of interest" description="Disordered" evidence="1">
    <location>
        <begin position="1"/>
        <end position="29"/>
    </location>
</feature>
<dbReference type="InterPro" id="IPR004843">
    <property type="entry name" value="Calcineurin-like_PHP"/>
</dbReference>
<feature type="transmembrane region" description="Helical" evidence="2">
    <location>
        <begin position="40"/>
        <end position="60"/>
    </location>
</feature>
<dbReference type="Proteomes" id="UP000663452">
    <property type="component" value="Chromosome"/>
</dbReference>
<sequence>MNTGSPGTSPNHEQTNPADGSGRYSAPVPEKGRKITRRQFLARGAATVFGAGLLTSGYVWQGEPNWLEVTKLELALKQLPSAFSGIRLVHFSDVHLGFNKDAHDVKRLVKHIKEVKPDIICFTGDIVDSNAEDLEDSVAVLAELTAPLGKYAIFGNHDYKNTELLTRLLQSAGFVVLRNQSYLIRQGGARIAVAGLEDMLKSAPDPEAALKAIPDDTFTVLLMHEPDYADTAESYPFHLQLSGHSHGGQIRLPFVGAAYTPYGSQKYINGLYYTAKKAMPVYVNRGFGETYMPFRLLCRPELTVFTLRRA</sequence>
<dbReference type="RefSeq" id="WP_206101859.1">
    <property type="nucleotide sequence ID" value="NZ_CP070969.1"/>
</dbReference>
<dbReference type="InterPro" id="IPR029052">
    <property type="entry name" value="Metallo-depent_PP-like"/>
</dbReference>
<evidence type="ECO:0000313" key="4">
    <source>
        <dbReference type="EMBL" id="QSF44269.1"/>
    </source>
</evidence>
<dbReference type="PANTHER" id="PTHR31302:SF25">
    <property type="entry name" value="PHOSPHOESTERASE"/>
    <property type="match status" value="1"/>
</dbReference>
<dbReference type="PANTHER" id="PTHR31302">
    <property type="entry name" value="TRANSMEMBRANE PROTEIN WITH METALLOPHOSPHOESTERASE DOMAIN-RELATED"/>
    <property type="match status" value="1"/>
</dbReference>
<dbReference type="InterPro" id="IPR051158">
    <property type="entry name" value="Metallophosphoesterase_sf"/>
</dbReference>
<gene>
    <name evidence="4" type="ORF">JRJ22_24125</name>
</gene>
<evidence type="ECO:0000256" key="2">
    <source>
        <dbReference type="SAM" id="Phobius"/>
    </source>
</evidence>
<feature type="compositionally biased region" description="Polar residues" evidence="1">
    <location>
        <begin position="1"/>
        <end position="18"/>
    </location>
</feature>
<evidence type="ECO:0000259" key="3">
    <source>
        <dbReference type="Pfam" id="PF00149"/>
    </source>
</evidence>
<name>A0ABX7LB65_9BACL</name>
<keyword evidence="2" id="KW-1133">Transmembrane helix</keyword>
<dbReference type="Pfam" id="PF00149">
    <property type="entry name" value="Metallophos"/>
    <property type="match status" value="1"/>
</dbReference>